<sequence length="99" mass="11179">MFQKWLETFLESVRPRFLDSHFWNRADLPPSECIVRTHFSPSSSSQKLLKNFSAHSSLGGGPLGRPDVKFEGWTAGSGQCQIAPETYWPKKHPVLAGYD</sequence>
<evidence type="ECO:0000313" key="1">
    <source>
        <dbReference type="EMBL" id="ATU83665.1"/>
    </source>
</evidence>
<dbReference type="EMBL" id="MF768985">
    <property type="protein sequence ID" value="ATU83665.1"/>
    <property type="molecule type" value="Genomic_DNA"/>
</dbReference>
<organism evidence="1">
    <name type="scientific">White spot syndrome virus</name>
    <dbReference type="NCBI Taxonomy" id="342409"/>
    <lineage>
        <taxon>Viruses</taxon>
        <taxon>Viruses incertae sedis</taxon>
        <taxon>Naldaviricetes</taxon>
        <taxon>Nimaviridae</taxon>
        <taxon>Whispovirus</taxon>
    </lineage>
</organism>
<proteinExistence type="predicted"/>
<dbReference type="Proteomes" id="UP000267516">
    <property type="component" value="Segment"/>
</dbReference>
<accession>A0A2D3I5K9</accession>
<reference evidence="1" key="1">
    <citation type="journal article" date="2018" name="Aquaculture">
        <title>Complete genome sequence of a white spot syndrome virus associated with a disease incursion in Australia.</title>
        <authorList>
            <person name="Oakey J."/>
            <person name="Smith C.S."/>
        </authorList>
    </citation>
    <scope>NUCLEOTIDE SEQUENCE [LARGE SCALE GENOMIC DNA]</scope>
    <source>
        <strain evidence="1">WSSV-AU</strain>
    </source>
</reference>
<name>A0A2D3I5K9_9VIRU</name>
<protein>
    <submittedName>
        <fullName evidence="1">ORF1316</fullName>
    </submittedName>
</protein>